<reference evidence="4 5" key="2">
    <citation type="journal article" date="2012" name="Int. J. Syst. Evol. Microbiol.">
        <title>Magnetococcus marinus gen. nov., sp. nov., a marine, magnetotactic bacterium that represents a novel lineage (Magnetococcaceae fam. nov.; Magnetococcales ord. nov.) at the base of the Alphaproteobacteria.</title>
        <authorList>
            <person name="Bazylinski D.A."/>
            <person name="Williams T.J."/>
            <person name="Lefevre C.T."/>
            <person name="Berg R.J."/>
            <person name="Zhang C.L."/>
            <person name="Bowser S.S."/>
            <person name="Dean A.J."/>
            <person name="Beveridge T.J."/>
        </authorList>
    </citation>
    <scope>NUCLEOTIDE SEQUENCE [LARGE SCALE GENOMIC DNA]</scope>
    <source>
        <strain evidence="5">ATCC BAA-1437 / JCM 17883 / MC-1</strain>
    </source>
</reference>
<dbReference type="PANTHER" id="PTHR45947">
    <property type="entry name" value="SULFOQUINOVOSYL TRANSFERASE SQD2"/>
    <property type="match status" value="1"/>
</dbReference>
<dbReference type="Gene3D" id="3.40.50.2000">
    <property type="entry name" value="Glycogen Phosphorylase B"/>
    <property type="match status" value="2"/>
</dbReference>
<dbReference type="GO" id="GO:0016757">
    <property type="term" value="F:glycosyltransferase activity"/>
    <property type="evidence" value="ECO:0007669"/>
    <property type="project" value="InterPro"/>
</dbReference>
<organism evidence="4 5">
    <name type="scientific">Magnetococcus marinus (strain ATCC BAA-1437 / JCM 17883 / MC-1)</name>
    <dbReference type="NCBI Taxonomy" id="156889"/>
    <lineage>
        <taxon>Bacteria</taxon>
        <taxon>Pseudomonadati</taxon>
        <taxon>Pseudomonadota</taxon>
        <taxon>Magnetococcia</taxon>
        <taxon>Magnetococcales</taxon>
        <taxon>Magnetococcaceae</taxon>
        <taxon>Magnetococcus</taxon>
    </lineage>
</organism>
<sequence>MSIDLAMRQTEPHMENPNPTFGRNKRILIATDAWDPPQVNGVALTYQDTVDQLRLWGDHLEVIHPRRFEKKWFTLKGDNVEMIRDQGLTARLIESFQPEHIHIATEGPIGMAACRYCRNHHLAFTTTYHTQWPEYAQRRSRGLISSNWVYPLMRRFHNRAACIMATTPPMADMLKEKQFNTRIALWMRGVDTQLFRPRPATEKPEILRHAKGPIYLYVGRLAREKNLDPFIHADVAGTKVLVGEGPDQERLQRLGGNTLFAGLQRGEALARFYAAADVFVFPSLTDTFGKVLIEALASGTPIAAFHHLAPAFVLGQSGAGVMHDDLKIAMLAARQIDPLLCLKRAADFSIAGATAQFRNNLVPCAAG</sequence>
<dbReference type="eggNOG" id="COG0438">
    <property type="taxonomic scope" value="Bacteria"/>
</dbReference>
<evidence type="ECO:0000259" key="3">
    <source>
        <dbReference type="Pfam" id="PF13439"/>
    </source>
</evidence>
<dbReference type="PANTHER" id="PTHR45947:SF3">
    <property type="entry name" value="SULFOQUINOVOSYL TRANSFERASE SQD2"/>
    <property type="match status" value="1"/>
</dbReference>
<dbReference type="Pfam" id="PF13439">
    <property type="entry name" value="Glyco_transf_4"/>
    <property type="match status" value="1"/>
</dbReference>
<dbReference type="KEGG" id="mgm:Mmc1_2293"/>
<feature type="domain" description="Glycosyltransferase subfamily 4-like N-terminal" evidence="3">
    <location>
        <begin position="63"/>
        <end position="193"/>
    </location>
</feature>
<dbReference type="InterPro" id="IPR001296">
    <property type="entry name" value="Glyco_trans_1"/>
</dbReference>
<evidence type="ECO:0000313" key="5">
    <source>
        <dbReference type="Proteomes" id="UP000002586"/>
    </source>
</evidence>
<evidence type="ECO:0000256" key="1">
    <source>
        <dbReference type="SAM" id="MobiDB-lite"/>
    </source>
</evidence>
<keyword evidence="4" id="KW-0808">Transferase</keyword>
<name>A0LA01_MAGMM</name>
<protein>
    <submittedName>
        <fullName evidence="4">Glycosyl transferase, group 1</fullName>
    </submittedName>
</protein>
<dbReference type="CAZy" id="GT4">
    <property type="family name" value="Glycosyltransferase Family 4"/>
</dbReference>
<dbReference type="InterPro" id="IPR028098">
    <property type="entry name" value="Glyco_trans_4-like_N"/>
</dbReference>
<dbReference type="Proteomes" id="UP000002586">
    <property type="component" value="Chromosome"/>
</dbReference>
<dbReference type="InterPro" id="IPR050194">
    <property type="entry name" value="Glycosyltransferase_grp1"/>
</dbReference>
<evidence type="ECO:0000259" key="2">
    <source>
        <dbReference type="Pfam" id="PF00534"/>
    </source>
</evidence>
<accession>A0LA01</accession>
<dbReference type="Pfam" id="PF00534">
    <property type="entry name" value="Glycos_transf_1"/>
    <property type="match status" value="1"/>
</dbReference>
<dbReference type="SUPFAM" id="SSF53756">
    <property type="entry name" value="UDP-Glycosyltransferase/glycogen phosphorylase"/>
    <property type="match status" value="1"/>
</dbReference>
<dbReference type="STRING" id="156889.Mmc1_2293"/>
<dbReference type="EMBL" id="CP000471">
    <property type="protein sequence ID" value="ABK44794.1"/>
    <property type="molecule type" value="Genomic_DNA"/>
</dbReference>
<feature type="domain" description="Glycosyl transferase family 1" evidence="2">
    <location>
        <begin position="204"/>
        <end position="336"/>
    </location>
</feature>
<gene>
    <name evidence="4" type="ordered locus">Mmc1_2293</name>
</gene>
<reference evidence="5" key="1">
    <citation type="journal article" date="2009" name="Appl. Environ. Microbiol.">
        <title>Complete genome sequence of the chemolithoautotrophic marine magnetotactic coccus strain MC-1.</title>
        <authorList>
            <person name="Schubbe S."/>
            <person name="Williams T.J."/>
            <person name="Xie G."/>
            <person name="Kiss H.E."/>
            <person name="Brettin T.S."/>
            <person name="Martinez D."/>
            <person name="Ross C.A."/>
            <person name="Schuler D."/>
            <person name="Cox B.L."/>
            <person name="Nealson K.H."/>
            <person name="Bazylinski D.A."/>
        </authorList>
    </citation>
    <scope>NUCLEOTIDE SEQUENCE [LARGE SCALE GENOMIC DNA]</scope>
    <source>
        <strain evidence="5">ATCC BAA-1437 / JCM 17883 / MC-1</strain>
    </source>
</reference>
<proteinExistence type="predicted"/>
<keyword evidence="5" id="KW-1185">Reference proteome</keyword>
<feature type="region of interest" description="Disordered" evidence="1">
    <location>
        <begin position="1"/>
        <end position="22"/>
    </location>
</feature>
<evidence type="ECO:0000313" key="4">
    <source>
        <dbReference type="EMBL" id="ABK44794.1"/>
    </source>
</evidence>
<dbReference type="HOGENOM" id="CLU_009583_2_0_5"/>
<dbReference type="AlphaFoldDB" id="A0LA01"/>
<dbReference type="CDD" id="cd03814">
    <property type="entry name" value="GT4-like"/>
    <property type="match status" value="1"/>
</dbReference>